<dbReference type="EMBL" id="LFMY01000012">
    <property type="protein sequence ID" value="OKL57126.1"/>
    <property type="molecule type" value="Genomic_DNA"/>
</dbReference>
<evidence type="ECO:0000256" key="2">
    <source>
        <dbReference type="ARBA" id="ARBA00007149"/>
    </source>
</evidence>
<dbReference type="STRING" id="1441469.A0A225AQB3"/>
<dbReference type="Proteomes" id="UP000214365">
    <property type="component" value="Unassembled WGS sequence"/>
</dbReference>
<name>A0A225AQB3_TALAT</name>
<dbReference type="PIRSF" id="PIRSF017290">
    <property type="entry name" value="ROT1_prd"/>
    <property type="match status" value="1"/>
</dbReference>
<dbReference type="RefSeq" id="XP_020117247.1">
    <property type="nucleotide sequence ID" value="XM_020262383.1"/>
</dbReference>
<keyword evidence="4" id="KW-0812">Transmembrane</keyword>
<dbReference type="InterPro" id="IPR019623">
    <property type="entry name" value="Rot1"/>
</dbReference>
<dbReference type="PANTHER" id="PTHR28090">
    <property type="entry name" value="PROTEIN ROT1"/>
    <property type="match status" value="1"/>
</dbReference>
<evidence type="ECO:0000256" key="11">
    <source>
        <dbReference type="SAM" id="SignalP"/>
    </source>
</evidence>
<keyword evidence="7" id="KW-1133">Transmembrane helix</keyword>
<sequence>MAVTTLFRSLILLFSSLVWTTQALVDTKLTGTWSSKSRQVITGSGFYDPVADAFQEPPLPGISYSFTEDGHYEEAYYRALPNPTQPNCPKAIMQWQHGTYSVQPNGSLVLTPIQSDGRQLMSDPCAGHYSSYTHYNQSELFQFFGGVQSYRIYTDKFHGVLRLDLVQFDGAPMQPLYILYRPPAMLPTTTLHPTTAKATGKAKRETLMEGKGKQGSSTTWLTDPVAIERWWWFGIISTSVGGIVLWCS</sequence>
<keyword evidence="6 10" id="KW-0256">Endoplasmic reticulum</keyword>
<dbReference type="AlphaFoldDB" id="A0A225AQB3"/>
<evidence type="ECO:0000256" key="3">
    <source>
        <dbReference type="ARBA" id="ARBA00017291"/>
    </source>
</evidence>
<dbReference type="OrthoDB" id="5327821at2759"/>
<comment type="similarity">
    <text evidence="2 10">Belongs to the ROT1 family.</text>
</comment>
<comment type="caution">
    <text evidence="12">The sequence shown here is derived from an EMBL/GenBank/DDBJ whole genome shotgun (WGS) entry which is preliminary data.</text>
</comment>
<evidence type="ECO:0000256" key="4">
    <source>
        <dbReference type="ARBA" id="ARBA00022692"/>
    </source>
</evidence>
<dbReference type="GO" id="GO:0051082">
    <property type="term" value="F:unfolded protein binding"/>
    <property type="evidence" value="ECO:0007669"/>
    <property type="project" value="TreeGrafter"/>
</dbReference>
<dbReference type="GO" id="GO:0005789">
    <property type="term" value="C:endoplasmic reticulum membrane"/>
    <property type="evidence" value="ECO:0007669"/>
    <property type="project" value="UniProtKB-SubCell"/>
</dbReference>
<evidence type="ECO:0000256" key="10">
    <source>
        <dbReference type="PIRNR" id="PIRNR017290"/>
    </source>
</evidence>
<accession>A0A225AQB3</accession>
<gene>
    <name evidence="12" type="ORF">UA08_07484</name>
</gene>
<proteinExistence type="inferred from homology"/>
<evidence type="ECO:0000256" key="9">
    <source>
        <dbReference type="ARBA" id="ARBA00024969"/>
    </source>
</evidence>
<dbReference type="PANTHER" id="PTHR28090:SF1">
    <property type="entry name" value="PROTEIN ROT1"/>
    <property type="match status" value="1"/>
</dbReference>
<evidence type="ECO:0000313" key="12">
    <source>
        <dbReference type="EMBL" id="OKL57126.1"/>
    </source>
</evidence>
<protein>
    <recommendedName>
        <fullName evidence="3 10">Protein ROT1</fullName>
    </recommendedName>
</protein>
<keyword evidence="13" id="KW-1185">Reference proteome</keyword>
<dbReference type="GO" id="GO:0006458">
    <property type="term" value="P:'de novo' protein folding"/>
    <property type="evidence" value="ECO:0007669"/>
    <property type="project" value="InterPro"/>
</dbReference>
<keyword evidence="5 11" id="KW-0732">Signal</keyword>
<dbReference type="GeneID" id="31007240"/>
<evidence type="ECO:0000313" key="13">
    <source>
        <dbReference type="Proteomes" id="UP000214365"/>
    </source>
</evidence>
<evidence type="ECO:0000256" key="6">
    <source>
        <dbReference type="ARBA" id="ARBA00022824"/>
    </source>
</evidence>
<organism evidence="12 13">
    <name type="scientific">Talaromyces atroroseus</name>
    <dbReference type="NCBI Taxonomy" id="1441469"/>
    <lineage>
        <taxon>Eukaryota</taxon>
        <taxon>Fungi</taxon>
        <taxon>Dikarya</taxon>
        <taxon>Ascomycota</taxon>
        <taxon>Pezizomycotina</taxon>
        <taxon>Eurotiomycetes</taxon>
        <taxon>Eurotiomycetidae</taxon>
        <taxon>Eurotiales</taxon>
        <taxon>Trichocomaceae</taxon>
        <taxon>Talaromyces</taxon>
        <taxon>Talaromyces sect. Trachyspermi</taxon>
    </lineage>
</organism>
<feature type="chain" id="PRO_5011505564" description="Protein ROT1" evidence="11">
    <location>
        <begin position="24"/>
        <end position="248"/>
    </location>
</feature>
<evidence type="ECO:0000256" key="1">
    <source>
        <dbReference type="ARBA" id="ARBA00004115"/>
    </source>
</evidence>
<keyword evidence="8 10" id="KW-0472">Membrane</keyword>
<feature type="signal peptide" evidence="11">
    <location>
        <begin position="1"/>
        <end position="23"/>
    </location>
</feature>
<evidence type="ECO:0000256" key="7">
    <source>
        <dbReference type="ARBA" id="ARBA00022989"/>
    </source>
</evidence>
<reference evidence="12 13" key="1">
    <citation type="submission" date="2015-06" db="EMBL/GenBank/DDBJ databases">
        <title>Talaromyces atroroseus IBT 11181 draft genome.</title>
        <authorList>
            <person name="Rasmussen K.B."/>
            <person name="Rasmussen S."/>
            <person name="Petersen B."/>
            <person name="Sicheritz-Ponten T."/>
            <person name="Mortensen U.H."/>
            <person name="Thrane U."/>
        </authorList>
    </citation>
    <scope>NUCLEOTIDE SEQUENCE [LARGE SCALE GENOMIC DNA]</scope>
    <source>
        <strain evidence="12 13">IBT 11181</strain>
    </source>
</reference>
<comment type="function">
    <text evidence="9 10">Required for normal levels of the cell wall 1,6-beta-glucan. Involved in a protein folding machinery chaperoning proteins acting in various physiological processes including cell wall synthesis and lysis of autophagic bodies.</text>
</comment>
<comment type="subcellular location">
    <subcellularLocation>
        <location evidence="1">Endoplasmic reticulum membrane</location>
        <topology evidence="1">Single-pass type I membrane protein</topology>
    </subcellularLocation>
</comment>
<dbReference type="Pfam" id="PF10681">
    <property type="entry name" value="Rot1"/>
    <property type="match status" value="1"/>
</dbReference>
<evidence type="ECO:0000256" key="5">
    <source>
        <dbReference type="ARBA" id="ARBA00022729"/>
    </source>
</evidence>
<evidence type="ECO:0000256" key="8">
    <source>
        <dbReference type="ARBA" id="ARBA00023136"/>
    </source>
</evidence>